<dbReference type="KEGG" id="bsto:C0V70_15130"/>
<dbReference type="PANTHER" id="PTHR43377">
    <property type="entry name" value="BILIVERDIN REDUCTASE A"/>
    <property type="match status" value="1"/>
</dbReference>
<dbReference type="EMBL" id="CP025704">
    <property type="protein sequence ID" value="AUN99415.1"/>
    <property type="molecule type" value="Genomic_DNA"/>
</dbReference>
<organism evidence="3 4">
    <name type="scientific">Bacteriovorax stolpii</name>
    <name type="common">Bdellovibrio stolpii</name>
    <dbReference type="NCBI Taxonomy" id="960"/>
    <lineage>
        <taxon>Bacteria</taxon>
        <taxon>Pseudomonadati</taxon>
        <taxon>Bdellovibrionota</taxon>
        <taxon>Bacteriovoracia</taxon>
        <taxon>Bacteriovoracales</taxon>
        <taxon>Bacteriovoracaceae</taxon>
        <taxon>Bacteriovorax</taxon>
    </lineage>
</organism>
<dbReference type="SUPFAM" id="SSF55347">
    <property type="entry name" value="Glyceraldehyde-3-phosphate dehydrogenase-like, C-terminal domain"/>
    <property type="match status" value="1"/>
</dbReference>
<dbReference type="Gene3D" id="3.30.360.10">
    <property type="entry name" value="Dihydrodipicolinate Reductase, domain 2"/>
    <property type="match status" value="1"/>
</dbReference>
<reference evidence="3 4" key="1">
    <citation type="submission" date="2018-01" db="EMBL/GenBank/DDBJ databases">
        <title>Complete genome sequence of Bacteriovorax stolpii DSM12778.</title>
        <authorList>
            <person name="Tang B."/>
            <person name="Chang J."/>
        </authorList>
    </citation>
    <scope>NUCLEOTIDE SEQUENCE [LARGE SCALE GENOMIC DNA]</scope>
    <source>
        <strain evidence="3 4">DSM 12778</strain>
    </source>
</reference>
<keyword evidence="4" id="KW-1185">Reference proteome</keyword>
<name>A0A2K9NWH7_BACTC</name>
<gene>
    <name evidence="3" type="ORF">C0V70_15130</name>
</gene>
<protein>
    <recommendedName>
        <fullName evidence="5">Gfo/Idh/MocA-like oxidoreductase N-terminal domain-containing protein</fullName>
    </recommendedName>
</protein>
<dbReference type="AlphaFoldDB" id="A0A2K9NWH7"/>
<dbReference type="InterPro" id="IPR051450">
    <property type="entry name" value="Gfo/Idh/MocA_Oxidoreductases"/>
</dbReference>
<dbReference type="Gene3D" id="3.40.50.720">
    <property type="entry name" value="NAD(P)-binding Rossmann-like Domain"/>
    <property type="match status" value="1"/>
</dbReference>
<proteinExistence type="predicted"/>
<dbReference type="SUPFAM" id="SSF51735">
    <property type="entry name" value="NAD(P)-binding Rossmann-fold domains"/>
    <property type="match status" value="1"/>
</dbReference>
<sequence>MRIFVSKIRVAVIGYGHLGKWHAQKAESFPEVAELKYIVEKFPAGQEAAKKAHPNAIIVDDISKCINDIDAGVVVTPTSFHYEIVEYLLKHNKHVFCEKPVTETTEQALRLQELLKAHPVILQVGHSERFHQAWERKNEYKHFFDAPAHITLRRVAPFKGRATDVDVVQDLMIHDLDLLVYLFGETPVSVEAMGFKMRTSHYDYVTANFKFKSGNRATITVGRNQTKEVRELEISNHAGTLLVDLMRNEISEALGKEAGPEFVNTANYEKRDHLLLEHKNFYHSIANKKAPIISLEDGLTAVRLIDKVLESARKNIEVML</sequence>
<evidence type="ECO:0000259" key="1">
    <source>
        <dbReference type="Pfam" id="PF01408"/>
    </source>
</evidence>
<dbReference type="InterPro" id="IPR036291">
    <property type="entry name" value="NAD(P)-bd_dom_sf"/>
</dbReference>
<dbReference type="Pfam" id="PF01408">
    <property type="entry name" value="GFO_IDH_MocA"/>
    <property type="match status" value="1"/>
</dbReference>
<dbReference type="PANTHER" id="PTHR43377:SF1">
    <property type="entry name" value="BILIVERDIN REDUCTASE A"/>
    <property type="match status" value="1"/>
</dbReference>
<feature type="domain" description="Gfo/Idh/MocA-like oxidoreductase N-terminal" evidence="1">
    <location>
        <begin position="8"/>
        <end position="126"/>
    </location>
</feature>
<dbReference type="InterPro" id="IPR004104">
    <property type="entry name" value="Gfo/Idh/MocA-like_OxRdtase_C"/>
</dbReference>
<evidence type="ECO:0008006" key="5">
    <source>
        <dbReference type="Google" id="ProtNLM"/>
    </source>
</evidence>
<evidence type="ECO:0000313" key="3">
    <source>
        <dbReference type="EMBL" id="AUN99415.1"/>
    </source>
</evidence>
<dbReference type="Proteomes" id="UP000235584">
    <property type="component" value="Chromosome"/>
</dbReference>
<evidence type="ECO:0000259" key="2">
    <source>
        <dbReference type="Pfam" id="PF02894"/>
    </source>
</evidence>
<dbReference type="InterPro" id="IPR000683">
    <property type="entry name" value="Gfo/Idh/MocA-like_OxRdtase_N"/>
</dbReference>
<dbReference type="GO" id="GO:0000166">
    <property type="term" value="F:nucleotide binding"/>
    <property type="evidence" value="ECO:0007669"/>
    <property type="project" value="InterPro"/>
</dbReference>
<dbReference type="Pfam" id="PF02894">
    <property type="entry name" value="GFO_IDH_MocA_C"/>
    <property type="match status" value="1"/>
</dbReference>
<feature type="domain" description="Gfo/Idh/MocA-like oxidoreductase C-terminal" evidence="2">
    <location>
        <begin position="168"/>
        <end position="319"/>
    </location>
</feature>
<accession>A0A2K9NWH7</accession>
<evidence type="ECO:0000313" key="4">
    <source>
        <dbReference type="Proteomes" id="UP000235584"/>
    </source>
</evidence>